<evidence type="ECO:0000256" key="7">
    <source>
        <dbReference type="SAM" id="MobiDB-lite"/>
    </source>
</evidence>
<feature type="region of interest" description="Disordered" evidence="7">
    <location>
        <begin position="97"/>
        <end position="133"/>
    </location>
</feature>
<feature type="compositionally biased region" description="Basic and acidic residues" evidence="7">
    <location>
        <begin position="123"/>
        <end position="133"/>
    </location>
</feature>
<dbReference type="PROSITE" id="PS51754">
    <property type="entry name" value="OVATE"/>
    <property type="match status" value="1"/>
</dbReference>
<comment type="caution">
    <text evidence="9">The sequence shown here is derived from an EMBL/GenBank/DDBJ whole genome shotgun (WGS) entry which is preliminary data.</text>
</comment>
<sequence>MFPVSRRRRSSSFLGLGCGCKDSKSVSASDASDKSTVIPRRVRGPSSADTLTLTSPFSSASSCWEEVGEKPDSSASTPRFSGLLRQLNELERNVMAWGRSLPPPPPGEEEKWRRPRHHHHRRSSSEGGRRLEESVAVVKESADPLGDFRRSMLQMIVEKEIVDGEELRELLRRFLSLNSPCHHDLILRAFAEIWEEVFSGYENSPDLLLRRTYSLSSQPRHF</sequence>
<evidence type="ECO:0000259" key="8">
    <source>
        <dbReference type="PROSITE" id="PS51754"/>
    </source>
</evidence>
<dbReference type="PANTHER" id="PTHR33057:SF70">
    <property type="entry name" value="TRANSCRIPTION REPRESSOR-RELATED"/>
    <property type="match status" value="1"/>
</dbReference>
<feature type="region of interest" description="Disordered" evidence="7">
    <location>
        <begin position="19"/>
        <end position="79"/>
    </location>
</feature>
<reference evidence="9" key="1">
    <citation type="journal article" date="2017" name="Gigascience">
        <title>The genome draft of coconut (Cocos nucifera).</title>
        <authorList>
            <person name="Xiao Y."/>
            <person name="Xu P."/>
            <person name="Fan H."/>
            <person name="Baudouin L."/>
            <person name="Xia W."/>
            <person name="Bocs S."/>
            <person name="Xu J."/>
            <person name="Li Q."/>
            <person name="Guo A."/>
            <person name="Zhou L."/>
            <person name="Li J."/>
            <person name="Wu Y."/>
            <person name="Ma Z."/>
            <person name="Armero A."/>
            <person name="Issali A.E."/>
            <person name="Liu N."/>
            <person name="Peng M."/>
            <person name="Yang Y."/>
        </authorList>
    </citation>
    <scope>NUCLEOTIDE SEQUENCE</scope>
    <source>
        <tissue evidence="9">Spear leaf of Hainan Tall coconut</tissue>
    </source>
</reference>
<evidence type="ECO:0000256" key="6">
    <source>
        <dbReference type="RuleBase" id="RU367028"/>
    </source>
</evidence>
<dbReference type="InterPro" id="IPR006458">
    <property type="entry name" value="Ovate_C"/>
</dbReference>
<evidence type="ECO:0000256" key="5">
    <source>
        <dbReference type="ARBA" id="ARBA00023242"/>
    </source>
</evidence>
<dbReference type="PANTHER" id="PTHR33057">
    <property type="entry name" value="TRANSCRIPTION REPRESSOR OFP7-RELATED"/>
    <property type="match status" value="1"/>
</dbReference>
<accession>A0A8K0IFV0</accession>
<evidence type="ECO:0000256" key="1">
    <source>
        <dbReference type="ARBA" id="ARBA00004123"/>
    </source>
</evidence>
<dbReference type="GO" id="GO:0005634">
    <property type="term" value="C:nucleus"/>
    <property type="evidence" value="ECO:0007669"/>
    <property type="project" value="UniProtKB-SubCell"/>
</dbReference>
<dbReference type="NCBIfam" id="TIGR01568">
    <property type="entry name" value="A_thal_3678"/>
    <property type="match status" value="1"/>
</dbReference>
<dbReference type="AlphaFoldDB" id="A0A8K0IFV0"/>
<feature type="compositionally biased region" description="Basic residues" evidence="7">
    <location>
        <begin position="113"/>
        <end position="122"/>
    </location>
</feature>
<feature type="domain" description="OVATE" evidence="8">
    <location>
        <begin position="137"/>
        <end position="196"/>
    </location>
</feature>
<keyword evidence="2 6" id="KW-0678">Repressor</keyword>
<comment type="subcellular location">
    <subcellularLocation>
        <location evidence="1 6">Nucleus</location>
    </subcellularLocation>
</comment>
<reference evidence="9" key="2">
    <citation type="submission" date="2019-07" db="EMBL/GenBank/DDBJ databases">
        <authorList>
            <person name="Yang Y."/>
            <person name="Bocs S."/>
            <person name="Baudouin L."/>
        </authorList>
    </citation>
    <scope>NUCLEOTIDE SEQUENCE</scope>
    <source>
        <tissue evidence="9">Spear leaf of Hainan Tall coconut</tissue>
    </source>
</reference>
<dbReference type="PROSITE" id="PS51257">
    <property type="entry name" value="PROKAR_LIPOPROTEIN"/>
    <property type="match status" value="1"/>
</dbReference>
<gene>
    <name evidence="9" type="ORF">COCNU_07G008040</name>
</gene>
<dbReference type="InterPro" id="IPR038933">
    <property type="entry name" value="Ovate"/>
</dbReference>
<dbReference type="OrthoDB" id="1928390at2759"/>
<name>A0A8K0IFV0_COCNU</name>
<keyword evidence="3 6" id="KW-0805">Transcription regulation</keyword>
<organism evidence="9 10">
    <name type="scientific">Cocos nucifera</name>
    <name type="common">Coconut palm</name>
    <dbReference type="NCBI Taxonomy" id="13894"/>
    <lineage>
        <taxon>Eukaryota</taxon>
        <taxon>Viridiplantae</taxon>
        <taxon>Streptophyta</taxon>
        <taxon>Embryophyta</taxon>
        <taxon>Tracheophyta</taxon>
        <taxon>Spermatophyta</taxon>
        <taxon>Magnoliopsida</taxon>
        <taxon>Liliopsida</taxon>
        <taxon>Arecaceae</taxon>
        <taxon>Arecoideae</taxon>
        <taxon>Cocoseae</taxon>
        <taxon>Attaleinae</taxon>
        <taxon>Cocos</taxon>
    </lineage>
</organism>
<dbReference type="GO" id="GO:0045892">
    <property type="term" value="P:negative regulation of DNA-templated transcription"/>
    <property type="evidence" value="ECO:0007669"/>
    <property type="project" value="UniProtKB-UniRule"/>
</dbReference>
<proteinExistence type="predicted"/>
<protein>
    <recommendedName>
        <fullName evidence="6">Transcription repressor</fullName>
    </recommendedName>
    <alternativeName>
        <fullName evidence="6">Ovate family protein</fullName>
    </alternativeName>
</protein>
<dbReference type="Proteomes" id="UP000797356">
    <property type="component" value="Chromosome 7"/>
</dbReference>
<feature type="compositionally biased region" description="Polar residues" evidence="7">
    <location>
        <begin position="47"/>
        <end position="62"/>
    </location>
</feature>
<evidence type="ECO:0000256" key="2">
    <source>
        <dbReference type="ARBA" id="ARBA00022491"/>
    </source>
</evidence>
<comment type="function">
    <text evidence="6">Transcriptional repressor that regulates multiple aspects of plant growth and development.</text>
</comment>
<dbReference type="EMBL" id="CM017878">
    <property type="protein sequence ID" value="KAG1354692.1"/>
    <property type="molecule type" value="Genomic_DNA"/>
</dbReference>
<dbReference type="Pfam" id="PF04844">
    <property type="entry name" value="Ovate"/>
    <property type="match status" value="1"/>
</dbReference>
<evidence type="ECO:0000313" key="10">
    <source>
        <dbReference type="Proteomes" id="UP000797356"/>
    </source>
</evidence>
<keyword evidence="10" id="KW-1185">Reference proteome</keyword>
<keyword evidence="4 6" id="KW-0804">Transcription</keyword>
<evidence type="ECO:0000256" key="4">
    <source>
        <dbReference type="ARBA" id="ARBA00023163"/>
    </source>
</evidence>
<keyword evidence="5 6" id="KW-0539">Nucleus</keyword>
<evidence type="ECO:0000313" key="9">
    <source>
        <dbReference type="EMBL" id="KAG1354692.1"/>
    </source>
</evidence>
<evidence type="ECO:0000256" key="3">
    <source>
        <dbReference type="ARBA" id="ARBA00023015"/>
    </source>
</evidence>